<dbReference type="InterPro" id="IPR036322">
    <property type="entry name" value="WD40_repeat_dom_sf"/>
</dbReference>
<comment type="subunit">
    <text evidence="19">Component of the Nup107-160 subcomplex of the nuclear pore complex (NPC). The Nup107-160 subcomplex includes NUP160, NUP133, NUP107, NUP98, NUP85, NUP43, NUP37, SEH1 and SEC13.</text>
</comment>
<dbReference type="FunFam" id="2.130.10.10:FF:000168">
    <property type="entry name" value="Nucleoporin Nup37"/>
    <property type="match status" value="1"/>
</dbReference>
<dbReference type="GO" id="GO:0007059">
    <property type="term" value="P:chromosome segregation"/>
    <property type="evidence" value="ECO:0007669"/>
    <property type="project" value="UniProtKB-KW"/>
</dbReference>
<dbReference type="InterPro" id="IPR037626">
    <property type="entry name" value="NUP37"/>
</dbReference>
<reference evidence="23" key="1">
    <citation type="submission" date="2015-01" db="EMBL/GenBank/DDBJ databases">
        <title>Transcriptome Assembly of Fopius arisanus.</title>
        <authorList>
            <person name="Geib S."/>
        </authorList>
    </citation>
    <scope>NUCLEOTIDE SEQUENCE</scope>
</reference>
<dbReference type="PROSITE" id="PS50294">
    <property type="entry name" value="WD_REPEATS_REGION"/>
    <property type="match status" value="1"/>
</dbReference>
<keyword evidence="11" id="KW-0995">Kinetochore</keyword>
<keyword evidence="15" id="KW-0539">Nucleus</keyword>
<evidence type="ECO:0000313" key="23">
    <source>
        <dbReference type="EMBL" id="JAG82767.1"/>
    </source>
</evidence>
<evidence type="ECO:0000256" key="11">
    <source>
        <dbReference type="ARBA" id="ARBA00022838"/>
    </source>
</evidence>
<evidence type="ECO:0000256" key="19">
    <source>
        <dbReference type="ARBA" id="ARBA00062724"/>
    </source>
</evidence>
<evidence type="ECO:0000256" key="9">
    <source>
        <dbReference type="ARBA" id="ARBA00022816"/>
    </source>
</evidence>
<dbReference type="GO" id="GO:0031080">
    <property type="term" value="C:nuclear pore outer ring"/>
    <property type="evidence" value="ECO:0007669"/>
    <property type="project" value="InterPro"/>
</dbReference>
<name>A0A0C9RVL7_9HYME</name>
<dbReference type="InterPro" id="IPR015943">
    <property type="entry name" value="WD40/YVTN_repeat-like_dom_sf"/>
</dbReference>
<dbReference type="InterPro" id="IPR001680">
    <property type="entry name" value="WD40_rpt"/>
</dbReference>
<dbReference type="PANTHER" id="PTHR22806">
    <property type="entry name" value="NUCLEOPORIN NUP37 P37 -RELATED"/>
    <property type="match status" value="1"/>
</dbReference>
<keyword evidence="12" id="KW-0653">Protein transport</keyword>
<comment type="subcellular location">
    <subcellularLocation>
        <location evidence="2">Chromosome</location>
        <location evidence="2">Centromere</location>
        <location evidence="2">Kinetochore</location>
    </subcellularLocation>
    <subcellularLocation>
        <location evidence="1">Nucleus</location>
        <location evidence="1">Nuclear pore complex</location>
    </subcellularLocation>
</comment>
<keyword evidence="14" id="KW-0906">Nuclear pore complex</keyword>
<dbReference type="Gene3D" id="2.130.10.10">
    <property type="entry name" value="YVTN repeat-like/Quinoprotein amine dehydrogenase"/>
    <property type="match status" value="1"/>
</dbReference>
<sequence>MDEAIYSPATSKLTFQDQIHAVKLSPYEWSQNFICIAFGEEISVGTLKFQDEEDVTEDIAYTPIRTFHHDTRVHSIAWSPETSLSVVPKIVAFSIAGADFKIRLYNSNLNDVNVYEVLSGHRDYINEIAYESEGELLASVSDDHTCKLWAVKEDQKCISSFYLTSPGMSVCWHKEESGKLLVAEKNGLIRMYNVRCEQAIMSLDAGAVPLSSADWAPNPLKVACLAAGELLVWDVSRPSRPLESKTIHVEGGISLKFACGNENIIASIGRPDNILKVTNLRTKQVVLSATVQLYGGITWHYKLPYICAASDRELLFWKINSK</sequence>
<evidence type="ECO:0000256" key="13">
    <source>
        <dbReference type="ARBA" id="ARBA00023010"/>
    </source>
</evidence>
<dbReference type="PANTHER" id="PTHR22806:SF0">
    <property type="entry name" value="NUCLEOPORIN NUP37"/>
    <property type="match status" value="1"/>
</dbReference>
<keyword evidence="10" id="KW-0159">Chromosome partition</keyword>
<dbReference type="EMBL" id="GBYB01013000">
    <property type="protein sequence ID" value="JAG82767.1"/>
    <property type="molecule type" value="Transcribed_RNA"/>
</dbReference>
<gene>
    <name evidence="23" type="primary">Nup37</name>
    <name evidence="23" type="ORF">g.42286</name>
</gene>
<protein>
    <recommendedName>
        <fullName evidence="20">Nucleoporin Nup37</fullName>
    </recommendedName>
    <alternativeName>
        <fullName evidence="21">Nup107-160 subcomplex subunit Nup37</fullName>
    </alternativeName>
</protein>
<evidence type="ECO:0000256" key="21">
    <source>
        <dbReference type="ARBA" id="ARBA00076652"/>
    </source>
</evidence>
<dbReference type="GO" id="GO:0000776">
    <property type="term" value="C:kinetochore"/>
    <property type="evidence" value="ECO:0007669"/>
    <property type="project" value="UniProtKB-KW"/>
</dbReference>
<organism evidence="23">
    <name type="scientific">Fopius arisanus</name>
    <dbReference type="NCBI Taxonomy" id="64838"/>
    <lineage>
        <taxon>Eukaryota</taxon>
        <taxon>Metazoa</taxon>
        <taxon>Ecdysozoa</taxon>
        <taxon>Arthropoda</taxon>
        <taxon>Hexapoda</taxon>
        <taxon>Insecta</taxon>
        <taxon>Pterygota</taxon>
        <taxon>Neoptera</taxon>
        <taxon>Endopterygota</taxon>
        <taxon>Hymenoptera</taxon>
        <taxon>Apocrita</taxon>
        <taxon>Ichneumonoidea</taxon>
        <taxon>Braconidae</taxon>
        <taxon>Opiinae</taxon>
        <taxon>Fopius</taxon>
    </lineage>
</organism>
<dbReference type="PROSITE" id="PS50082">
    <property type="entry name" value="WD_REPEATS_2"/>
    <property type="match status" value="1"/>
</dbReference>
<dbReference type="SMART" id="SM00320">
    <property type="entry name" value="WD40"/>
    <property type="match status" value="4"/>
</dbReference>
<evidence type="ECO:0000256" key="8">
    <source>
        <dbReference type="ARBA" id="ARBA00022776"/>
    </source>
</evidence>
<keyword evidence="7" id="KW-0677">Repeat</keyword>
<evidence type="ECO:0000256" key="2">
    <source>
        <dbReference type="ARBA" id="ARBA00004629"/>
    </source>
</evidence>
<evidence type="ECO:0000256" key="18">
    <source>
        <dbReference type="ARBA" id="ARBA00053706"/>
    </source>
</evidence>
<evidence type="ECO:0000256" key="16">
    <source>
        <dbReference type="ARBA" id="ARBA00023306"/>
    </source>
</evidence>
<accession>A0A0C9RVL7</accession>
<evidence type="ECO:0000256" key="17">
    <source>
        <dbReference type="ARBA" id="ARBA00023328"/>
    </source>
</evidence>
<feature type="repeat" description="WD" evidence="22">
    <location>
        <begin position="118"/>
        <end position="159"/>
    </location>
</feature>
<proteinExistence type="predicted"/>
<keyword evidence="13" id="KW-0811">Translocation</keyword>
<keyword evidence="3" id="KW-0813">Transport</keyword>
<dbReference type="AlphaFoldDB" id="A0A0C9RVL7"/>
<comment type="function">
    <text evidence="18">Component of the Nup107-160 subcomplex of the nuclear pore complex (NPC). The Nup107-160 subcomplex is required for the assembly of a functional NPC. The Nup107-160 subcomplex is also required for normal kinetochore microtubule attachment, mitotic progression and chromosome segregation.</text>
</comment>
<keyword evidence="4" id="KW-0158">Chromosome</keyword>
<dbReference type="SUPFAM" id="SSF50978">
    <property type="entry name" value="WD40 repeat-like"/>
    <property type="match status" value="1"/>
</dbReference>
<dbReference type="Pfam" id="PF00400">
    <property type="entry name" value="WD40"/>
    <property type="match status" value="2"/>
</dbReference>
<evidence type="ECO:0000256" key="12">
    <source>
        <dbReference type="ARBA" id="ARBA00022927"/>
    </source>
</evidence>
<evidence type="ECO:0000256" key="7">
    <source>
        <dbReference type="ARBA" id="ARBA00022737"/>
    </source>
</evidence>
<keyword evidence="8" id="KW-0498">Mitosis</keyword>
<evidence type="ECO:0000256" key="3">
    <source>
        <dbReference type="ARBA" id="ARBA00022448"/>
    </source>
</evidence>
<evidence type="ECO:0000256" key="5">
    <source>
        <dbReference type="ARBA" id="ARBA00022574"/>
    </source>
</evidence>
<keyword evidence="6" id="KW-0132">Cell division</keyword>
<evidence type="ECO:0000256" key="15">
    <source>
        <dbReference type="ARBA" id="ARBA00023242"/>
    </source>
</evidence>
<dbReference type="GO" id="GO:0051028">
    <property type="term" value="P:mRNA transport"/>
    <property type="evidence" value="ECO:0007669"/>
    <property type="project" value="UniProtKB-KW"/>
</dbReference>
<evidence type="ECO:0000256" key="10">
    <source>
        <dbReference type="ARBA" id="ARBA00022829"/>
    </source>
</evidence>
<dbReference type="GO" id="GO:0015031">
    <property type="term" value="P:protein transport"/>
    <property type="evidence" value="ECO:0007669"/>
    <property type="project" value="UniProtKB-KW"/>
</dbReference>
<evidence type="ECO:0000256" key="22">
    <source>
        <dbReference type="PROSITE-ProRule" id="PRU00221"/>
    </source>
</evidence>
<evidence type="ECO:0000256" key="20">
    <source>
        <dbReference type="ARBA" id="ARBA00068271"/>
    </source>
</evidence>
<keyword evidence="9" id="KW-0509">mRNA transport</keyword>
<keyword evidence="17" id="KW-0137">Centromere</keyword>
<evidence type="ECO:0000256" key="4">
    <source>
        <dbReference type="ARBA" id="ARBA00022454"/>
    </source>
</evidence>
<keyword evidence="5 22" id="KW-0853">WD repeat</keyword>
<evidence type="ECO:0000256" key="14">
    <source>
        <dbReference type="ARBA" id="ARBA00023132"/>
    </source>
</evidence>
<evidence type="ECO:0000256" key="6">
    <source>
        <dbReference type="ARBA" id="ARBA00022618"/>
    </source>
</evidence>
<evidence type="ECO:0000256" key="1">
    <source>
        <dbReference type="ARBA" id="ARBA00004567"/>
    </source>
</evidence>
<dbReference type="GO" id="GO:0051301">
    <property type="term" value="P:cell division"/>
    <property type="evidence" value="ECO:0007669"/>
    <property type="project" value="UniProtKB-KW"/>
</dbReference>
<keyword evidence="16" id="KW-0131">Cell cycle</keyword>